<proteinExistence type="predicted"/>
<dbReference type="Pfam" id="PF10095">
    <property type="entry name" value="DUF2333"/>
    <property type="match status" value="1"/>
</dbReference>
<dbReference type="InterPro" id="IPR016936">
    <property type="entry name" value="UCP029693"/>
</dbReference>
<keyword evidence="2" id="KW-1185">Reference proteome</keyword>
<dbReference type="Proteomes" id="UP000291106">
    <property type="component" value="Chromosome"/>
</dbReference>
<name>A0A411PFU1_9GAMM</name>
<dbReference type="OrthoDB" id="5821246at2"/>
<dbReference type="EMBL" id="CP036200">
    <property type="protein sequence ID" value="QBF82415.1"/>
    <property type="molecule type" value="Genomic_DNA"/>
</dbReference>
<reference evidence="1 2" key="1">
    <citation type="submission" date="2019-02" db="EMBL/GenBank/DDBJ databases">
        <title>Shewanella sp. D4-2 isolated from Dokdo Island.</title>
        <authorList>
            <person name="Baek K."/>
        </authorList>
    </citation>
    <scope>NUCLEOTIDE SEQUENCE [LARGE SCALE GENOMIC DNA]</scope>
    <source>
        <strain evidence="1 2">D4-2</strain>
    </source>
</reference>
<gene>
    <name evidence="1" type="ORF">EXU30_06675</name>
</gene>
<dbReference type="KEGG" id="smai:EXU30_06675"/>
<protein>
    <submittedName>
        <fullName evidence="1">DUF2333 family protein</fullName>
    </submittedName>
</protein>
<dbReference type="RefSeq" id="WP_130598520.1">
    <property type="nucleotide sequence ID" value="NZ_CP036200.1"/>
</dbReference>
<accession>A0A411PFU1</accession>
<dbReference type="AlphaFoldDB" id="A0A411PFU1"/>
<dbReference type="PIRSF" id="PIRSF029693">
    <property type="entry name" value="UCP029693"/>
    <property type="match status" value="1"/>
</dbReference>
<evidence type="ECO:0000313" key="1">
    <source>
        <dbReference type="EMBL" id="QBF82415.1"/>
    </source>
</evidence>
<sequence length="323" mass="35928">MQITRNRILGLIGLLFFIGYALSVWWSNEPKPLEPEIYGTNDSEHVIGYATTSALINTMDTLLTKPGGWLANDVMPPSVMMDNMPAFEFGALEQTRDLALIMRKEFSRSQSQSTADQDLLAAHSKLNISHTSWLVPSAEGEYKEAIKLLKLYRAKISDPQNSQAQFYARADNLNEWLKEVQKRLGSISQRLSASVGQDRLNTDLAGDSAARQSTPGFASSEIKTSWWKVDDVFYESRGSAWALLNFMKAVEVDFADVLEKKNAEVSLRQIIRELEATQETVWSPMVLNGSGFGLVANHSLVMANYISRANAAVIDLTNLLSQG</sequence>
<evidence type="ECO:0000313" key="2">
    <source>
        <dbReference type="Proteomes" id="UP000291106"/>
    </source>
</evidence>
<organism evidence="1 2">
    <name type="scientific">Shewanella maritima</name>
    <dbReference type="NCBI Taxonomy" id="2520507"/>
    <lineage>
        <taxon>Bacteria</taxon>
        <taxon>Pseudomonadati</taxon>
        <taxon>Pseudomonadota</taxon>
        <taxon>Gammaproteobacteria</taxon>
        <taxon>Alteromonadales</taxon>
        <taxon>Shewanellaceae</taxon>
        <taxon>Shewanella</taxon>
    </lineage>
</organism>